<feature type="transmembrane region" description="Helical" evidence="1">
    <location>
        <begin position="42"/>
        <end position="66"/>
    </location>
</feature>
<keyword evidence="1" id="KW-0472">Membrane</keyword>
<accession>A0ABT6C2X3</accession>
<evidence type="ECO:0008006" key="4">
    <source>
        <dbReference type="Google" id="ProtNLM"/>
    </source>
</evidence>
<dbReference type="EMBL" id="JAROAV010000008">
    <property type="protein sequence ID" value="MDF8263020.1"/>
    <property type="molecule type" value="Genomic_DNA"/>
</dbReference>
<organism evidence="2 3">
    <name type="scientific">Luteipulveratus flavus</name>
    <dbReference type="NCBI Taxonomy" id="3031728"/>
    <lineage>
        <taxon>Bacteria</taxon>
        <taxon>Bacillati</taxon>
        <taxon>Actinomycetota</taxon>
        <taxon>Actinomycetes</taxon>
        <taxon>Micrococcales</taxon>
        <taxon>Dermacoccaceae</taxon>
        <taxon>Luteipulveratus</taxon>
    </lineage>
</organism>
<comment type="caution">
    <text evidence="2">The sequence shown here is derived from an EMBL/GenBank/DDBJ whole genome shotgun (WGS) entry which is preliminary data.</text>
</comment>
<keyword evidence="3" id="KW-1185">Reference proteome</keyword>
<protein>
    <recommendedName>
        <fullName evidence="4">M23 family peptidase</fullName>
    </recommendedName>
</protein>
<sequence length="99" mass="10691">MSYSYDDLLIESVATRRQRLGGALMFGQERLRRDWSDRLRTFVAGVFLAALAATGCVAVSFVTHLLSSDPTLRQGGGVPAVPSAQITRLQQPSAEGRAP</sequence>
<gene>
    <name evidence="2" type="ORF">P4R38_02020</name>
</gene>
<keyword evidence="1" id="KW-0812">Transmembrane</keyword>
<dbReference type="Proteomes" id="UP001528912">
    <property type="component" value="Unassembled WGS sequence"/>
</dbReference>
<evidence type="ECO:0000256" key="1">
    <source>
        <dbReference type="SAM" id="Phobius"/>
    </source>
</evidence>
<evidence type="ECO:0000313" key="3">
    <source>
        <dbReference type="Proteomes" id="UP001528912"/>
    </source>
</evidence>
<dbReference type="RefSeq" id="WP_277190828.1">
    <property type="nucleotide sequence ID" value="NZ_JAROAV010000008.1"/>
</dbReference>
<reference evidence="2 3" key="1">
    <citation type="submission" date="2023-03" db="EMBL/GenBank/DDBJ databases">
        <title>YIM 133296 draft genome.</title>
        <authorList>
            <person name="Xiong L."/>
        </authorList>
    </citation>
    <scope>NUCLEOTIDE SEQUENCE [LARGE SCALE GENOMIC DNA]</scope>
    <source>
        <strain evidence="2 3">YIM 133296</strain>
    </source>
</reference>
<keyword evidence="1" id="KW-1133">Transmembrane helix</keyword>
<name>A0ABT6C2X3_9MICO</name>
<evidence type="ECO:0000313" key="2">
    <source>
        <dbReference type="EMBL" id="MDF8263020.1"/>
    </source>
</evidence>
<proteinExistence type="predicted"/>